<dbReference type="CDD" id="cd01650">
    <property type="entry name" value="RT_nLTR_like"/>
    <property type="match status" value="2"/>
</dbReference>
<evidence type="ECO:0000259" key="1">
    <source>
        <dbReference type="PROSITE" id="PS50878"/>
    </source>
</evidence>
<protein>
    <submittedName>
        <fullName evidence="2">Transposon TX1 uncharacterized 149 kDa protein</fullName>
    </submittedName>
</protein>
<dbReference type="Pfam" id="PF00078">
    <property type="entry name" value="RVT_1"/>
    <property type="match status" value="2"/>
</dbReference>
<comment type="caution">
    <text evidence="2">The sequence shown here is derived from an EMBL/GenBank/DDBJ whole genome shotgun (WGS) entry which is preliminary data.</text>
</comment>
<dbReference type="EMBL" id="QGNW01001252">
    <property type="protein sequence ID" value="RVW48481.1"/>
    <property type="molecule type" value="Genomic_DNA"/>
</dbReference>
<dbReference type="PANTHER" id="PTHR46890:SF50">
    <property type="entry name" value="RNA-DIRECTED DNA POLYMERASE, EUKARYOTA, REVERSE TRANSCRIPTASE ZINC-BINDING DOMAIN PROTEIN-RELATED"/>
    <property type="match status" value="1"/>
</dbReference>
<dbReference type="PROSITE" id="PS50878">
    <property type="entry name" value="RT_POL"/>
    <property type="match status" value="1"/>
</dbReference>
<organism evidence="2 3">
    <name type="scientific">Vitis vinifera</name>
    <name type="common">Grape</name>
    <dbReference type="NCBI Taxonomy" id="29760"/>
    <lineage>
        <taxon>Eukaryota</taxon>
        <taxon>Viridiplantae</taxon>
        <taxon>Streptophyta</taxon>
        <taxon>Embryophyta</taxon>
        <taxon>Tracheophyta</taxon>
        <taxon>Spermatophyta</taxon>
        <taxon>Magnoliopsida</taxon>
        <taxon>eudicotyledons</taxon>
        <taxon>Gunneridae</taxon>
        <taxon>Pentapetalae</taxon>
        <taxon>rosids</taxon>
        <taxon>Vitales</taxon>
        <taxon>Vitaceae</taxon>
        <taxon>Viteae</taxon>
        <taxon>Vitis</taxon>
    </lineage>
</organism>
<dbReference type="InterPro" id="IPR052343">
    <property type="entry name" value="Retrotransposon-Effector_Assoc"/>
</dbReference>
<dbReference type="PANTHER" id="PTHR46890">
    <property type="entry name" value="NON-LTR RETROLELEMENT REVERSE TRANSCRIPTASE-LIKE PROTEIN-RELATED"/>
    <property type="match status" value="1"/>
</dbReference>
<dbReference type="InterPro" id="IPR000477">
    <property type="entry name" value="RT_dom"/>
</dbReference>
<gene>
    <name evidence="2" type="primary">YTX2_186</name>
    <name evidence="2" type="ORF">CK203_103744</name>
</gene>
<evidence type="ECO:0000313" key="2">
    <source>
        <dbReference type="EMBL" id="RVW48481.1"/>
    </source>
</evidence>
<name>A0A438EL74_VITVI</name>
<dbReference type="InterPro" id="IPR043502">
    <property type="entry name" value="DNA/RNA_pol_sf"/>
</dbReference>
<evidence type="ECO:0000313" key="3">
    <source>
        <dbReference type="Proteomes" id="UP000288805"/>
    </source>
</evidence>
<reference evidence="2 3" key="1">
    <citation type="journal article" date="2018" name="PLoS Genet.">
        <title>Population sequencing reveals clonal diversity and ancestral inbreeding in the grapevine cultivar Chardonnay.</title>
        <authorList>
            <person name="Roach M.J."/>
            <person name="Johnson D.L."/>
            <person name="Bohlmann J."/>
            <person name="van Vuuren H.J."/>
            <person name="Jones S.J."/>
            <person name="Pretorius I.S."/>
            <person name="Schmidt S.A."/>
            <person name="Borneman A.R."/>
        </authorList>
    </citation>
    <scope>NUCLEOTIDE SEQUENCE [LARGE SCALE GENOMIC DNA]</scope>
    <source>
        <strain evidence="3">cv. Chardonnay</strain>
        <tissue evidence="2">Leaf</tissue>
    </source>
</reference>
<dbReference type="InterPro" id="IPR026960">
    <property type="entry name" value="RVT-Znf"/>
</dbReference>
<dbReference type="AlphaFoldDB" id="A0A438EL74"/>
<sequence length="1126" mass="128868">MSGGSYFPKAFKKPLSEGPRIIGQLLWIPIRSRGPTPFRFENMWLQHPSFKENFRNWWRGFQGNGWEGHKFMRRLQFVKAKAKEWNKLSFGVLNEKKKSILKDLANLDAIEQDGGLTSELLEEEISKAIFQMDRDKAPGPDGFTIAVFQDCWDVIKEDLVRVFAEFHRSGVINQSTNASFIVLLPKKSTTKKISDFRPISLITSLYKIIAKVLSGRLRGVLHETIHSTQGAFVQGRQIMDAVLIANEIVDERRRSGEEGVVFKIDFEKAYDHVRWDFLDQVLEKKGFSPKWRKWMNGCLSSVSYAVLVNGSAKGWVKASRGLRQGDPLSPFLFTLVADVLSRMLVRAEERNMLEGFRVGRNRTRVSHLQFADDTIFFSNTREEDLQTLKSLLLAFGHISGLKASGWPILYLGLPLGGNPRAGGFWDPVIERISRRLDVAAKIERLQRDFLWSGIGEGKKDHLVRWDVVCKPKEIGGLGFGNISLRNLALLGKWLWRYPREGSALWHQEMGKEFASGKILWGDQPLGSQYPSLFRVVLDKNIPISSVLGPTRPFSWNLNFRRNLSDSEIEDLEGLMRSLDGVHLSPSVFPSKFVWNSQIPFKVQSFIWLVAHKKVNTNDMLQVRRPYKALSPDICILCMKHGESADHIFLHCSLTIGLWHRGIALWQAANIALIRIVWRERNARIFEDKARNSELYGTLLFSLLLFGPIVPRFLEKRSRGGRLTASMRRFSEVVEDLELRDFPLKGVLLPGETEVLPRPISDHFPVLLEGRVQKKRGAKDLKDFRSISLMRSLYKLLAKVLANRIKKVMGKVISESQNAFVEGRQILDAVLIANEAARLKSNQGGMLCKLNIEKAYDHLSFRFFPKFEGLRQGDPLSPYLFVIAMEGLRINLEKSEVNPGGRVDDIEDLALELGYKVGGLPSCYLGLPLGAPFKSEAFWDGVEERFKKTRNRPHLVRWNLVCLEKRKSGLGVRNLALMNRVLLSKWNWRYANERKAFWKQVISQKYGVEGGDWCTQAVSGRAFNDWEIEMVEHFMLKIQAFRVQREDEDRVVWTTSKNGVFSVKLSYSILEPGDSHLFPCNSIWRVNIPPKVAFFAWEASWGKILTLKQVQRRGTLWLTGVFYASLK</sequence>
<dbReference type="Proteomes" id="UP000288805">
    <property type="component" value="Unassembled WGS sequence"/>
</dbReference>
<accession>A0A438EL74</accession>
<proteinExistence type="predicted"/>
<dbReference type="Pfam" id="PF13966">
    <property type="entry name" value="zf-RVT"/>
    <property type="match status" value="2"/>
</dbReference>
<dbReference type="SUPFAM" id="SSF56672">
    <property type="entry name" value="DNA/RNA polymerases"/>
    <property type="match status" value="1"/>
</dbReference>
<feature type="domain" description="Reverse transcriptase" evidence="1">
    <location>
        <begin position="165"/>
        <end position="456"/>
    </location>
</feature>